<organism evidence="3 4">
    <name type="scientific">Trametes pubescens</name>
    <name type="common">White-rot fungus</name>
    <dbReference type="NCBI Taxonomy" id="154538"/>
    <lineage>
        <taxon>Eukaryota</taxon>
        <taxon>Fungi</taxon>
        <taxon>Dikarya</taxon>
        <taxon>Basidiomycota</taxon>
        <taxon>Agaricomycotina</taxon>
        <taxon>Agaricomycetes</taxon>
        <taxon>Polyporales</taxon>
        <taxon>Polyporaceae</taxon>
        <taxon>Trametes</taxon>
    </lineage>
</organism>
<dbReference type="AlphaFoldDB" id="A0A1M2V4J5"/>
<reference evidence="3 4" key="1">
    <citation type="submission" date="2016-10" db="EMBL/GenBank/DDBJ databases">
        <title>Genome sequence of the basidiomycete white-rot fungus Trametes pubescens.</title>
        <authorList>
            <person name="Makela M.R."/>
            <person name="Granchi Z."/>
            <person name="Peng M."/>
            <person name="De Vries R.P."/>
            <person name="Grigoriev I."/>
            <person name="Riley R."/>
            <person name="Hilden K."/>
        </authorList>
    </citation>
    <scope>NUCLEOTIDE SEQUENCE [LARGE SCALE GENOMIC DNA]</scope>
    <source>
        <strain evidence="3 4">FBCC735</strain>
    </source>
</reference>
<sequence length="455" mass="48996">MEYNPFALAPFVNIDLFEEDGLEEYLAAAMGLETASEEYSGSDDLQCPGTDSLSSFDQAIQRTLGLRLQPGAHYALFYDASSAPWYNNVSRASLRAVAERGAVLADDTSNREEEEELNKAGSGDDAEDEGCEPSESMNGNSHVLQSASSSASLPRVSRVQEASQSSASGEASPRNGSNKENVDAIMASPVAVVNDCESPRGYQLSPPRVKVHRLPRNHQEQPVAGPSSVTLDTQPGVIRRSRTRSQKTQPVPGPSSIPTEDLDTPEPSSGSEEEEQAPTKRPRSTPDEVKAVQTAARKASVCGLDGGRCRHSLTNDPKVNKQHIKIAHPSRIPRSAGTTSSTTGPLKLRKKVLSNAQVRQEVAKGSLACTWAARPGGARCGAVCSGATAQANLEKHVENSHWGREFGCDMCEFTCNTLFSLDRHKGTHVKSEGENEDAEEADELGESPKKRRRTK</sequence>
<dbReference type="Proteomes" id="UP000184267">
    <property type="component" value="Unassembled WGS sequence"/>
</dbReference>
<feature type="region of interest" description="Disordered" evidence="1">
    <location>
        <begin position="197"/>
        <end position="294"/>
    </location>
</feature>
<evidence type="ECO:0000256" key="1">
    <source>
        <dbReference type="SAM" id="MobiDB-lite"/>
    </source>
</evidence>
<feature type="compositionally biased region" description="Low complexity" evidence="1">
    <location>
        <begin position="160"/>
        <end position="172"/>
    </location>
</feature>
<feature type="region of interest" description="Disordered" evidence="1">
    <location>
        <begin position="425"/>
        <end position="455"/>
    </location>
</feature>
<feature type="compositionally biased region" description="Acidic residues" evidence="1">
    <location>
        <begin position="434"/>
        <end position="445"/>
    </location>
</feature>
<name>A0A1M2V4J5_TRAPU</name>
<dbReference type="EMBL" id="MNAD01001664">
    <property type="protein sequence ID" value="OJT02549.1"/>
    <property type="molecule type" value="Genomic_DNA"/>
</dbReference>
<evidence type="ECO:0000259" key="2">
    <source>
        <dbReference type="PROSITE" id="PS00028"/>
    </source>
</evidence>
<evidence type="ECO:0000313" key="3">
    <source>
        <dbReference type="EMBL" id="OJT02549.1"/>
    </source>
</evidence>
<dbReference type="Gene3D" id="3.30.160.60">
    <property type="entry name" value="Classic Zinc Finger"/>
    <property type="match status" value="1"/>
</dbReference>
<accession>A0A1M2V4J5</accession>
<keyword evidence="4" id="KW-1185">Reference proteome</keyword>
<proteinExistence type="predicted"/>
<dbReference type="InterPro" id="IPR013087">
    <property type="entry name" value="Znf_C2H2_type"/>
</dbReference>
<evidence type="ECO:0000313" key="4">
    <source>
        <dbReference type="Proteomes" id="UP000184267"/>
    </source>
</evidence>
<protein>
    <recommendedName>
        <fullName evidence="2">C2H2-type domain-containing protein</fullName>
    </recommendedName>
</protein>
<feature type="domain" description="C2H2-type" evidence="2">
    <location>
        <begin position="408"/>
        <end position="428"/>
    </location>
</feature>
<dbReference type="PROSITE" id="PS00028">
    <property type="entry name" value="ZINC_FINGER_C2H2_1"/>
    <property type="match status" value="1"/>
</dbReference>
<comment type="caution">
    <text evidence="3">The sequence shown here is derived from an EMBL/GenBank/DDBJ whole genome shotgun (WGS) entry which is preliminary data.</text>
</comment>
<dbReference type="OrthoDB" id="2764504at2759"/>
<feature type="compositionally biased region" description="Polar residues" evidence="1">
    <location>
        <begin position="135"/>
        <end position="145"/>
    </location>
</feature>
<feature type="region of interest" description="Disordered" evidence="1">
    <location>
        <begin position="105"/>
        <end position="181"/>
    </location>
</feature>
<gene>
    <name evidence="3" type="ORF">TRAPUB_6917</name>
</gene>